<dbReference type="Proteomes" id="UP000054018">
    <property type="component" value="Unassembled WGS sequence"/>
</dbReference>
<dbReference type="AlphaFoldDB" id="A0A0C9YK09"/>
<name>A0A0C9YK09_9AGAM</name>
<dbReference type="EMBL" id="KN833951">
    <property type="protein sequence ID" value="KIK14169.1"/>
    <property type="molecule type" value="Genomic_DNA"/>
</dbReference>
<reference evidence="1 2" key="1">
    <citation type="submission" date="2014-04" db="EMBL/GenBank/DDBJ databases">
        <authorList>
            <consortium name="DOE Joint Genome Institute"/>
            <person name="Kuo A."/>
            <person name="Kohler A."/>
            <person name="Costa M.D."/>
            <person name="Nagy L.G."/>
            <person name="Floudas D."/>
            <person name="Copeland A."/>
            <person name="Barry K.W."/>
            <person name="Cichocki N."/>
            <person name="Veneault-Fourrey C."/>
            <person name="LaButti K."/>
            <person name="Lindquist E.A."/>
            <person name="Lipzen A."/>
            <person name="Lundell T."/>
            <person name="Morin E."/>
            <person name="Murat C."/>
            <person name="Sun H."/>
            <person name="Tunlid A."/>
            <person name="Henrissat B."/>
            <person name="Grigoriev I.V."/>
            <person name="Hibbett D.S."/>
            <person name="Martin F."/>
            <person name="Nordberg H.P."/>
            <person name="Cantor M.N."/>
            <person name="Hua S.X."/>
        </authorList>
    </citation>
    <scope>NUCLEOTIDE SEQUENCE [LARGE SCALE GENOMIC DNA]</scope>
    <source>
        <strain evidence="1 2">441</strain>
    </source>
</reference>
<accession>A0A0C9YK09</accession>
<keyword evidence="2" id="KW-1185">Reference proteome</keyword>
<sequence>MSFPRGVEREIADHRTSNKEWAKFNKPLDAVLLQKSEAHFLLLNVSTVVCIQSMGNPSHVERGEGAG</sequence>
<evidence type="ECO:0000313" key="1">
    <source>
        <dbReference type="EMBL" id="KIK14169.1"/>
    </source>
</evidence>
<protein>
    <submittedName>
        <fullName evidence="1">Uncharacterized protein</fullName>
    </submittedName>
</protein>
<reference evidence="2" key="2">
    <citation type="submission" date="2015-01" db="EMBL/GenBank/DDBJ databases">
        <title>Evolutionary Origins and Diversification of the Mycorrhizal Mutualists.</title>
        <authorList>
            <consortium name="DOE Joint Genome Institute"/>
            <consortium name="Mycorrhizal Genomics Consortium"/>
            <person name="Kohler A."/>
            <person name="Kuo A."/>
            <person name="Nagy L.G."/>
            <person name="Floudas D."/>
            <person name="Copeland A."/>
            <person name="Barry K.W."/>
            <person name="Cichocki N."/>
            <person name="Veneault-Fourrey C."/>
            <person name="LaButti K."/>
            <person name="Lindquist E.A."/>
            <person name="Lipzen A."/>
            <person name="Lundell T."/>
            <person name="Morin E."/>
            <person name="Murat C."/>
            <person name="Riley R."/>
            <person name="Ohm R."/>
            <person name="Sun H."/>
            <person name="Tunlid A."/>
            <person name="Henrissat B."/>
            <person name="Grigoriev I.V."/>
            <person name="Hibbett D.S."/>
            <person name="Martin F."/>
        </authorList>
    </citation>
    <scope>NUCLEOTIDE SEQUENCE [LARGE SCALE GENOMIC DNA]</scope>
    <source>
        <strain evidence="2">441</strain>
    </source>
</reference>
<dbReference type="HOGENOM" id="CLU_2813364_0_0_1"/>
<proteinExistence type="predicted"/>
<organism evidence="1 2">
    <name type="scientific">Pisolithus microcarpus 441</name>
    <dbReference type="NCBI Taxonomy" id="765257"/>
    <lineage>
        <taxon>Eukaryota</taxon>
        <taxon>Fungi</taxon>
        <taxon>Dikarya</taxon>
        <taxon>Basidiomycota</taxon>
        <taxon>Agaricomycotina</taxon>
        <taxon>Agaricomycetes</taxon>
        <taxon>Agaricomycetidae</taxon>
        <taxon>Boletales</taxon>
        <taxon>Sclerodermatineae</taxon>
        <taxon>Pisolithaceae</taxon>
        <taxon>Pisolithus</taxon>
    </lineage>
</organism>
<evidence type="ECO:0000313" key="2">
    <source>
        <dbReference type="Proteomes" id="UP000054018"/>
    </source>
</evidence>
<gene>
    <name evidence="1" type="ORF">PISMIDRAFT_688144</name>
</gene>